<dbReference type="Pfam" id="PF13508">
    <property type="entry name" value="Acetyltransf_7"/>
    <property type="match status" value="1"/>
</dbReference>
<dbReference type="InterPro" id="IPR000182">
    <property type="entry name" value="GNAT_dom"/>
</dbReference>
<dbReference type="InterPro" id="IPR050769">
    <property type="entry name" value="NAT_camello-type"/>
</dbReference>
<protein>
    <recommendedName>
        <fullName evidence="2">N-acetyltransferase domain-containing protein</fullName>
    </recommendedName>
</protein>
<accession>M1V7D0</accession>
<dbReference type="GeneID" id="16993157"/>
<sequence length="434" mass="48212">MTADVWLQTLVGDELLLRNWCERDRNTTGELIARVLSEYGLVWEPNGADADVLRVEQEYFGAGGEFFVLEHKPTAQIVGSVGWYPLPPETNAPLRAELRKMYLERSFRGRGLGRLLLAFAEARIRQTSCAPWQVILESASVLERACALYRRSGYTDLAAATNQTKRCDVVLTKWIAPLAPLCGGPASHSHAPRHEADNQNCLACGEHVDTWTHSCSAVHFAIASCATATFGSIVAWLPLSLRAPVPTLWRVTLWLVQKQNADVSSAQYMWMRASNSASSRASPNLSWHFLYCTPWYTMMDGNGAHGACACDWACACCACGGRCCSPLPPSLRCGANPQLAFRQVLVPGPASAQVLLLPGPQHQSLVADLCLLRLRDVKQQRFSDDEAMAAAEYLWCRWDELAQRIAECDPPMRAFLQQVWRILDTVRCSFEPVR</sequence>
<evidence type="ECO:0000259" key="2">
    <source>
        <dbReference type="PROSITE" id="PS51186"/>
    </source>
</evidence>
<reference evidence="3 4" key="1">
    <citation type="journal article" date="2004" name="Nature">
        <title>Genome sequence of the ultrasmall unicellular red alga Cyanidioschyzon merolae 10D.</title>
        <authorList>
            <person name="Matsuzaki M."/>
            <person name="Misumi O."/>
            <person name="Shin-i T."/>
            <person name="Maruyama S."/>
            <person name="Takahara M."/>
            <person name="Miyagishima S."/>
            <person name="Mori T."/>
            <person name="Nishida K."/>
            <person name="Yagisawa F."/>
            <person name="Nishida K."/>
            <person name="Yoshida Y."/>
            <person name="Nishimura Y."/>
            <person name="Nakao S."/>
            <person name="Kobayashi T."/>
            <person name="Momoyama Y."/>
            <person name="Higashiyama T."/>
            <person name="Minoda A."/>
            <person name="Sano M."/>
            <person name="Nomoto H."/>
            <person name="Oishi K."/>
            <person name="Hayashi H."/>
            <person name="Ohta F."/>
            <person name="Nishizaka S."/>
            <person name="Haga S."/>
            <person name="Miura S."/>
            <person name="Morishita T."/>
            <person name="Kabeya Y."/>
            <person name="Terasawa K."/>
            <person name="Suzuki Y."/>
            <person name="Ishii Y."/>
            <person name="Asakawa S."/>
            <person name="Takano H."/>
            <person name="Ohta N."/>
            <person name="Kuroiwa H."/>
            <person name="Tanaka K."/>
            <person name="Shimizu N."/>
            <person name="Sugano S."/>
            <person name="Sato N."/>
            <person name="Nozaki H."/>
            <person name="Ogasawara N."/>
            <person name="Kohara Y."/>
            <person name="Kuroiwa T."/>
        </authorList>
    </citation>
    <scope>NUCLEOTIDE SEQUENCE [LARGE SCALE GENOMIC DNA]</scope>
    <source>
        <strain evidence="3 4">10D</strain>
    </source>
</reference>
<dbReference type="Gramene" id="CMG182CT">
    <property type="protein sequence ID" value="CMG182CT"/>
    <property type="gene ID" value="CMG182C"/>
</dbReference>
<feature type="domain" description="N-acetyltransferase" evidence="2">
    <location>
        <begin position="22"/>
        <end position="176"/>
    </location>
</feature>
<dbReference type="GO" id="GO:0008080">
    <property type="term" value="F:N-acetyltransferase activity"/>
    <property type="evidence" value="ECO:0007669"/>
    <property type="project" value="InterPro"/>
</dbReference>
<dbReference type="SUPFAM" id="SSF55729">
    <property type="entry name" value="Acyl-CoA N-acyltransferases (Nat)"/>
    <property type="match status" value="1"/>
</dbReference>
<name>M1V7D0_CYAM1</name>
<dbReference type="PROSITE" id="PS51186">
    <property type="entry name" value="GNAT"/>
    <property type="match status" value="1"/>
</dbReference>
<evidence type="ECO:0000313" key="4">
    <source>
        <dbReference type="Proteomes" id="UP000007014"/>
    </source>
</evidence>
<reference evidence="3 4" key="2">
    <citation type="journal article" date="2007" name="BMC Biol.">
        <title>A 100%-complete sequence reveals unusually simple genomic features in the hot-spring red alga Cyanidioschyzon merolae.</title>
        <authorList>
            <person name="Nozaki H."/>
            <person name="Takano H."/>
            <person name="Misumi O."/>
            <person name="Terasawa K."/>
            <person name="Matsuzaki M."/>
            <person name="Maruyama S."/>
            <person name="Nishida K."/>
            <person name="Yagisawa F."/>
            <person name="Yoshida Y."/>
            <person name="Fujiwara T."/>
            <person name="Takio S."/>
            <person name="Tamura K."/>
            <person name="Chung S.J."/>
            <person name="Nakamura S."/>
            <person name="Kuroiwa H."/>
            <person name="Tanaka K."/>
            <person name="Sato N."/>
            <person name="Kuroiwa T."/>
        </authorList>
    </citation>
    <scope>NUCLEOTIDE SEQUENCE [LARGE SCALE GENOMIC DNA]</scope>
    <source>
        <strain evidence="3 4">10D</strain>
    </source>
</reference>
<keyword evidence="1" id="KW-0808">Transferase</keyword>
<dbReference type="PANTHER" id="PTHR13947:SF37">
    <property type="entry name" value="LD18367P"/>
    <property type="match status" value="1"/>
</dbReference>
<evidence type="ECO:0000313" key="3">
    <source>
        <dbReference type="EMBL" id="BAM79679.1"/>
    </source>
</evidence>
<dbReference type="STRING" id="280699.M1V7D0"/>
<keyword evidence="4" id="KW-1185">Reference proteome</keyword>
<dbReference type="AlphaFoldDB" id="M1V7D0"/>
<evidence type="ECO:0000256" key="1">
    <source>
        <dbReference type="ARBA" id="ARBA00022679"/>
    </source>
</evidence>
<dbReference type="KEGG" id="cme:CYME_CMG182C"/>
<gene>
    <name evidence="3" type="ORF">CYME_CMG182C</name>
</gene>
<dbReference type="PANTHER" id="PTHR13947">
    <property type="entry name" value="GNAT FAMILY N-ACETYLTRANSFERASE"/>
    <property type="match status" value="1"/>
</dbReference>
<organism evidence="3 4">
    <name type="scientific">Cyanidioschyzon merolae (strain NIES-3377 / 10D)</name>
    <name type="common">Unicellular red alga</name>
    <dbReference type="NCBI Taxonomy" id="280699"/>
    <lineage>
        <taxon>Eukaryota</taxon>
        <taxon>Rhodophyta</taxon>
        <taxon>Bangiophyceae</taxon>
        <taxon>Cyanidiales</taxon>
        <taxon>Cyanidiaceae</taxon>
        <taxon>Cyanidioschyzon</taxon>
    </lineage>
</organism>
<dbReference type="Gene3D" id="3.40.630.30">
    <property type="match status" value="1"/>
</dbReference>
<proteinExistence type="predicted"/>
<dbReference type="OrthoDB" id="2528at2759"/>
<dbReference type="Proteomes" id="UP000007014">
    <property type="component" value="Chromosome 7"/>
</dbReference>
<dbReference type="EMBL" id="AP006489">
    <property type="protein sequence ID" value="BAM79679.1"/>
    <property type="molecule type" value="Genomic_DNA"/>
</dbReference>
<dbReference type="InterPro" id="IPR016181">
    <property type="entry name" value="Acyl_CoA_acyltransferase"/>
</dbReference>
<dbReference type="HOGENOM" id="CLU_632175_0_0_1"/>
<dbReference type="RefSeq" id="XP_005535965.1">
    <property type="nucleotide sequence ID" value="XM_005535908.1"/>
</dbReference>